<comment type="caution">
    <text evidence="1">The sequence shown here is derived from an EMBL/GenBank/DDBJ whole genome shotgun (WGS) entry which is preliminary data.</text>
</comment>
<dbReference type="AlphaFoldDB" id="A0A6P2CNX7"/>
<gene>
    <name evidence="1" type="ORF">ESZ47_03755</name>
</gene>
<dbReference type="OrthoDB" id="32458at2"/>
<protein>
    <recommendedName>
        <fullName evidence="3">DUF1801 domain-containing protein</fullName>
    </recommendedName>
</protein>
<proteinExistence type="predicted"/>
<dbReference type="Proteomes" id="UP000442244">
    <property type="component" value="Unassembled WGS sequence"/>
</dbReference>
<evidence type="ECO:0008006" key="3">
    <source>
        <dbReference type="Google" id="ProtNLM"/>
    </source>
</evidence>
<evidence type="ECO:0000313" key="1">
    <source>
        <dbReference type="EMBL" id="TYC47264.1"/>
    </source>
</evidence>
<accession>A0A6P2CNX7</accession>
<name>A0A6P2CNX7_9LACO</name>
<dbReference type="SUPFAM" id="SSF159888">
    <property type="entry name" value="YdhG-like"/>
    <property type="match status" value="1"/>
</dbReference>
<dbReference type="EMBL" id="SDGY01000001">
    <property type="protein sequence ID" value="TYC47264.1"/>
    <property type="molecule type" value="Genomic_DNA"/>
</dbReference>
<organism evidence="1 2">
    <name type="scientific">Leuconostoc litchii</name>
    <dbReference type="NCBI Taxonomy" id="1981069"/>
    <lineage>
        <taxon>Bacteria</taxon>
        <taxon>Bacillati</taxon>
        <taxon>Bacillota</taxon>
        <taxon>Bacilli</taxon>
        <taxon>Lactobacillales</taxon>
        <taxon>Lactobacillaceae</taxon>
        <taxon>Leuconostoc</taxon>
    </lineage>
</organism>
<dbReference type="RefSeq" id="WP_148604880.1">
    <property type="nucleotide sequence ID" value="NZ_BSUV01000001.1"/>
</dbReference>
<sequence length="137" mass="15822">MNNKKVFSDFEREAMRERAQELRKAKNTEADVLEKISEMTDDESLIAMEIHHLVQKIAPELQPKTWYSMPAYANKDGKVIFFFQPATKFKARYSTIGFNDVANLDNGDIWATSFAIKKMTPDTKETIKSLIQKSIQK</sequence>
<keyword evidence="2" id="KW-1185">Reference proteome</keyword>
<reference evidence="1 2" key="1">
    <citation type="submission" date="2019-01" db="EMBL/GenBank/DDBJ databases">
        <title>Leuconostoc litchii sp. nov., a novel lactic acid bacterium isolated from lychee.</title>
        <authorList>
            <person name="Wang L.-T."/>
        </authorList>
    </citation>
    <scope>NUCLEOTIDE SEQUENCE [LARGE SCALE GENOMIC DNA]</scope>
    <source>
        <strain evidence="1 2">MB7</strain>
    </source>
</reference>
<evidence type="ECO:0000313" key="2">
    <source>
        <dbReference type="Proteomes" id="UP000442244"/>
    </source>
</evidence>